<dbReference type="EMBL" id="JAIWYP010000013">
    <property type="protein sequence ID" value="KAH3721306.1"/>
    <property type="molecule type" value="Genomic_DNA"/>
</dbReference>
<sequence length="73" mass="8754">MDLQYLTDVYPCIMYIVSYITKDEGNSMTYYDMLANKQKRQAYNSSYNNLVIRFLTIEKLQLKKPFIGLYHCH</sequence>
<accession>A0A9D4CCZ2</accession>
<reference evidence="1" key="2">
    <citation type="submission" date="2020-11" db="EMBL/GenBank/DDBJ databases">
        <authorList>
            <person name="McCartney M.A."/>
            <person name="Auch B."/>
            <person name="Kono T."/>
            <person name="Mallez S."/>
            <person name="Becker A."/>
            <person name="Gohl D.M."/>
            <person name="Silverstein K.A.T."/>
            <person name="Koren S."/>
            <person name="Bechman K.B."/>
            <person name="Herman A."/>
            <person name="Abrahante J.E."/>
            <person name="Garbe J."/>
        </authorList>
    </citation>
    <scope>NUCLEOTIDE SEQUENCE</scope>
    <source>
        <strain evidence="1">Duluth1</strain>
        <tissue evidence="1">Whole animal</tissue>
    </source>
</reference>
<dbReference type="AlphaFoldDB" id="A0A9D4CCZ2"/>
<comment type="caution">
    <text evidence="1">The sequence shown here is derived from an EMBL/GenBank/DDBJ whole genome shotgun (WGS) entry which is preliminary data.</text>
</comment>
<protein>
    <submittedName>
        <fullName evidence="1">Uncharacterized protein</fullName>
    </submittedName>
</protein>
<dbReference type="Proteomes" id="UP000828390">
    <property type="component" value="Unassembled WGS sequence"/>
</dbReference>
<evidence type="ECO:0000313" key="2">
    <source>
        <dbReference type="Proteomes" id="UP000828390"/>
    </source>
</evidence>
<organism evidence="1 2">
    <name type="scientific">Dreissena polymorpha</name>
    <name type="common">Zebra mussel</name>
    <name type="synonym">Mytilus polymorpha</name>
    <dbReference type="NCBI Taxonomy" id="45954"/>
    <lineage>
        <taxon>Eukaryota</taxon>
        <taxon>Metazoa</taxon>
        <taxon>Spiralia</taxon>
        <taxon>Lophotrochozoa</taxon>
        <taxon>Mollusca</taxon>
        <taxon>Bivalvia</taxon>
        <taxon>Autobranchia</taxon>
        <taxon>Heteroconchia</taxon>
        <taxon>Euheterodonta</taxon>
        <taxon>Imparidentia</taxon>
        <taxon>Neoheterodontei</taxon>
        <taxon>Myida</taxon>
        <taxon>Dreissenoidea</taxon>
        <taxon>Dreissenidae</taxon>
        <taxon>Dreissena</taxon>
    </lineage>
</organism>
<gene>
    <name evidence="1" type="ORF">DPMN_064226</name>
</gene>
<evidence type="ECO:0000313" key="1">
    <source>
        <dbReference type="EMBL" id="KAH3721306.1"/>
    </source>
</evidence>
<proteinExistence type="predicted"/>
<keyword evidence="2" id="KW-1185">Reference proteome</keyword>
<name>A0A9D4CCZ2_DREPO</name>
<reference evidence="1" key="1">
    <citation type="journal article" date="2019" name="bioRxiv">
        <title>The Genome of the Zebra Mussel, Dreissena polymorpha: A Resource for Invasive Species Research.</title>
        <authorList>
            <person name="McCartney M.A."/>
            <person name="Auch B."/>
            <person name="Kono T."/>
            <person name="Mallez S."/>
            <person name="Zhang Y."/>
            <person name="Obille A."/>
            <person name="Becker A."/>
            <person name="Abrahante J.E."/>
            <person name="Garbe J."/>
            <person name="Badalamenti J.P."/>
            <person name="Herman A."/>
            <person name="Mangelson H."/>
            <person name="Liachko I."/>
            <person name="Sullivan S."/>
            <person name="Sone E.D."/>
            <person name="Koren S."/>
            <person name="Silverstein K.A.T."/>
            <person name="Beckman K.B."/>
            <person name="Gohl D.M."/>
        </authorList>
    </citation>
    <scope>NUCLEOTIDE SEQUENCE</scope>
    <source>
        <strain evidence="1">Duluth1</strain>
        <tissue evidence="1">Whole animal</tissue>
    </source>
</reference>